<dbReference type="FunFam" id="1.20.1050.10:FF:000039">
    <property type="entry name" value="Glutathione S-transferase theta-1"/>
    <property type="match status" value="1"/>
</dbReference>
<dbReference type="PANTHER" id="PTHR43917:SF8">
    <property type="entry name" value="GH16740P-RELATED"/>
    <property type="match status" value="1"/>
</dbReference>
<evidence type="ECO:0000259" key="6">
    <source>
        <dbReference type="PROSITE" id="PS50404"/>
    </source>
</evidence>
<dbReference type="GO" id="GO:0006749">
    <property type="term" value="P:glutathione metabolic process"/>
    <property type="evidence" value="ECO:0007669"/>
    <property type="project" value="TreeGrafter"/>
</dbReference>
<accession>A0AAV6V868</accession>
<evidence type="ECO:0000256" key="1">
    <source>
        <dbReference type="ARBA" id="ARBA00004496"/>
    </source>
</evidence>
<sequence>MALRLYFDLMSQPCRALDIFLRVNKIPFETKLVALRKGEHLGEEFAKLNPFKKVPVLEKDGFVLTESIAIVRYIAREYNIQDNWYPKDTKSQARVDEYLEWQHLNTRLFGTMVFRERVITPMLEQKPVNMDKMQFYKNGFVKALDDIENIFLKDRPYISGDTISVADIFCACEIEQPLMVGYNPLEDFSKVNSWMKKVRKELDPYYTEAHKVTEKMKMAIASGKL</sequence>
<dbReference type="AlphaFoldDB" id="A0AAV6V868"/>
<dbReference type="SFLD" id="SFLDG01153">
    <property type="entry name" value="Main.4:_Theta-like"/>
    <property type="match status" value="1"/>
</dbReference>
<comment type="caution">
    <text evidence="8">The sequence shown here is derived from an EMBL/GenBank/DDBJ whole genome shotgun (WGS) entry which is preliminary data.</text>
</comment>
<organism evidence="8 9">
    <name type="scientific">Oedothorax gibbosus</name>
    <dbReference type="NCBI Taxonomy" id="931172"/>
    <lineage>
        <taxon>Eukaryota</taxon>
        <taxon>Metazoa</taxon>
        <taxon>Ecdysozoa</taxon>
        <taxon>Arthropoda</taxon>
        <taxon>Chelicerata</taxon>
        <taxon>Arachnida</taxon>
        <taxon>Araneae</taxon>
        <taxon>Araneomorphae</taxon>
        <taxon>Entelegynae</taxon>
        <taxon>Araneoidea</taxon>
        <taxon>Linyphiidae</taxon>
        <taxon>Erigoninae</taxon>
        <taxon>Oedothorax</taxon>
    </lineage>
</organism>
<dbReference type="Proteomes" id="UP000827092">
    <property type="component" value="Unassembled WGS sequence"/>
</dbReference>
<keyword evidence="4" id="KW-0808">Transferase</keyword>
<dbReference type="InterPro" id="IPR004045">
    <property type="entry name" value="Glutathione_S-Trfase_N"/>
</dbReference>
<protein>
    <submittedName>
        <fullName evidence="8">Uncharacterized protein</fullName>
    </submittedName>
</protein>
<keyword evidence="3" id="KW-0963">Cytoplasm</keyword>
<dbReference type="Pfam" id="PF02798">
    <property type="entry name" value="GST_N"/>
    <property type="match status" value="1"/>
</dbReference>
<feature type="domain" description="GST C-terminal" evidence="7">
    <location>
        <begin position="88"/>
        <end position="219"/>
    </location>
</feature>
<dbReference type="InterPro" id="IPR040075">
    <property type="entry name" value="GST_N_Theta"/>
</dbReference>
<dbReference type="Pfam" id="PF00043">
    <property type="entry name" value="GST_C"/>
    <property type="match status" value="1"/>
</dbReference>
<evidence type="ECO:0000313" key="8">
    <source>
        <dbReference type="EMBL" id="KAG8192144.1"/>
    </source>
</evidence>
<keyword evidence="9" id="KW-1185">Reference proteome</keyword>
<dbReference type="SFLD" id="SFLDS00019">
    <property type="entry name" value="Glutathione_Transferase_(cytos"/>
    <property type="match status" value="1"/>
</dbReference>
<dbReference type="Gene3D" id="3.40.30.10">
    <property type="entry name" value="Glutaredoxin"/>
    <property type="match status" value="1"/>
</dbReference>
<dbReference type="SFLD" id="SFLDG00358">
    <property type="entry name" value="Main_(cytGST)"/>
    <property type="match status" value="1"/>
</dbReference>
<dbReference type="InterPro" id="IPR004046">
    <property type="entry name" value="GST_C"/>
</dbReference>
<name>A0AAV6V868_9ARAC</name>
<dbReference type="SUPFAM" id="SSF52833">
    <property type="entry name" value="Thioredoxin-like"/>
    <property type="match status" value="1"/>
</dbReference>
<evidence type="ECO:0000256" key="3">
    <source>
        <dbReference type="ARBA" id="ARBA00022490"/>
    </source>
</evidence>
<evidence type="ECO:0000256" key="4">
    <source>
        <dbReference type="ARBA" id="ARBA00022679"/>
    </source>
</evidence>
<dbReference type="InterPro" id="IPR010987">
    <property type="entry name" value="Glutathione-S-Trfase_C-like"/>
</dbReference>
<evidence type="ECO:0000313" key="9">
    <source>
        <dbReference type="Proteomes" id="UP000827092"/>
    </source>
</evidence>
<feature type="domain" description="GST N-terminal" evidence="6">
    <location>
        <begin position="1"/>
        <end position="82"/>
    </location>
</feature>
<dbReference type="SUPFAM" id="SSF47616">
    <property type="entry name" value="GST C-terminal domain-like"/>
    <property type="match status" value="1"/>
</dbReference>
<evidence type="ECO:0000259" key="7">
    <source>
        <dbReference type="PROSITE" id="PS50405"/>
    </source>
</evidence>
<comment type="similarity">
    <text evidence="2">Belongs to the GST superfamily. Theta family.</text>
</comment>
<dbReference type="PROSITE" id="PS50404">
    <property type="entry name" value="GST_NTER"/>
    <property type="match status" value="1"/>
</dbReference>
<dbReference type="CDD" id="cd03050">
    <property type="entry name" value="GST_N_Theta"/>
    <property type="match status" value="1"/>
</dbReference>
<dbReference type="InterPro" id="IPR036282">
    <property type="entry name" value="Glutathione-S-Trfase_C_sf"/>
</dbReference>
<dbReference type="PROSITE" id="PS50405">
    <property type="entry name" value="GST_CTER"/>
    <property type="match status" value="1"/>
</dbReference>
<dbReference type="GO" id="GO:0005737">
    <property type="term" value="C:cytoplasm"/>
    <property type="evidence" value="ECO:0007669"/>
    <property type="project" value="UniProtKB-SubCell"/>
</dbReference>
<gene>
    <name evidence="8" type="ORF">JTE90_027787</name>
</gene>
<comment type="catalytic activity">
    <reaction evidence="5">
        <text>RX + glutathione = an S-substituted glutathione + a halide anion + H(+)</text>
        <dbReference type="Rhea" id="RHEA:16437"/>
        <dbReference type="ChEBI" id="CHEBI:15378"/>
        <dbReference type="ChEBI" id="CHEBI:16042"/>
        <dbReference type="ChEBI" id="CHEBI:17792"/>
        <dbReference type="ChEBI" id="CHEBI:57925"/>
        <dbReference type="ChEBI" id="CHEBI:90779"/>
        <dbReference type="EC" id="2.5.1.18"/>
    </reaction>
</comment>
<evidence type="ECO:0000256" key="5">
    <source>
        <dbReference type="ARBA" id="ARBA00047960"/>
    </source>
</evidence>
<dbReference type="InterPro" id="IPR051369">
    <property type="entry name" value="GST_Theta"/>
</dbReference>
<dbReference type="InterPro" id="IPR040079">
    <property type="entry name" value="Glutathione_S-Trfase"/>
</dbReference>
<dbReference type="GO" id="GO:0004364">
    <property type="term" value="F:glutathione transferase activity"/>
    <property type="evidence" value="ECO:0007669"/>
    <property type="project" value="UniProtKB-EC"/>
</dbReference>
<dbReference type="FunFam" id="3.40.30.10:FF:000176">
    <property type="entry name" value="Glutathione S-transferase theta-1"/>
    <property type="match status" value="1"/>
</dbReference>
<dbReference type="InterPro" id="IPR040077">
    <property type="entry name" value="GST_C_Theta"/>
</dbReference>
<comment type="subcellular location">
    <subcellularLocation>
        <location evidence="1">Cytoplasm</location>
    </subcellularLocation>
</comment>
<proteinExistence type="inferred from homology"/>
<evidence type="ECO:0000256" key="2">
    <source>
        <dbReference type="ARBA" id="ARBA00009899"/>
    </source>
</evidence>
<dbReference type="EMBL" id="JAFNEN010000144">
    <property type="protein sequence ID" value="KAG8192144.1"/>
    <property type="molecule type" value="Genomic_DNA"/>
</dbReference>
<dbReference type="PANTHER" id="PTHR43917">
    <property type="match status" value="1"/>
</dbReference>
<dbReference type="InterPro" id="IPR036249">
    <property type="entry name" value="Thioredoxin-like_sf"/>
</dbReference>
<dbReference type="Gene3D" id="1.20.1050.10">
    <property type="match status" value="1"/>
</dbReference>
<reference evidence="8 9" key="1">
    <citation type="journal article" date="2022" name="Nat. Ecol. Evol.">
        <title>A masculinizing supergene underlies an exaggerated male reproductive morph in a spider.</title>
        <authorList>
            <person name="Hendrickx F."/>
            <person name="De Corte Z."/>
            <person name="Sonet G."/>
            <person name="Van Belleghem S.M."/>
            <person name="Kostlbacher S."/>
            <person name="Vangestel C."/>
        </authorList>
    </citation>
    <scope>NUCLEOTIDE SEQUENCE [LARGE SCALE GENOMIC DNA]</scope>
    <source>
        <strain evidence="8">W744_W776</strain>
    </source>
</reference>
<dbReference type="CDD" id="cd03183">
    <property type="entry name" value="GST_C_Theta"/>
    <property type="match status" value="1"/>
</dbReference>